<name>A0A150R779_SORCE</name>
<evidence type="ECO:0000313" key="2">
    <source>
        <dbReference type="EMBL" id="KYF76107.1"/>
    </source>
</evidence>
<proteinExistence type="predicted"/>
<protein>
    <submittedName>
        <fullName evidence="2">Uncharacterized protein</fullName>
    </submittedName>
</protein>
<dbReference type="Proteomes" id="UP000075515">
    <property type="component" value="Unassembled WGS sequence"/>
</dbReference>
<gene>
    <name evidence="2" type="ORF">BE18_08360</name>
</gene>
<organism evidence="2 3">
    <name type="scientific">Sorangium cellulosum</name>
    <name type="common">Polyangium cellulosum</name>
    <dbReference type="NCBI Taxonomy" id="56"/>
    <lineage>
        <taxon>Bacteria</taxon>
        <taxon>Pseudomonadati</taxon>
        <taxon>Myxococcota</taxon>
        <taxon>Polyangia</taxon>
        <taxon>Polyangiales</taxon>
        <taxon>Polyangiaceae</taxon>
        <taxon>Sorangium</taxon>
    </lineage>
</organism>
<dbReference type="EMBL" id="JEMC01004072">
    <property type="protein sequence ID" value="KYF76107.1"/>
    <property type="molecule type" value="Genomic_DNA"/>
</dbReference>
<sequence length="65" mass="7124">MAVLGRVVGRQVVTRVELLEVELEDQVAPPSADARQRGGVEPEQLDDVVGRGPRRRRPDPRAATP</sequence>
<reference evidence="2 3" key="1">
    <citation type="submission" date="2014-02" db="EMBL/GenBank/DDBJ databases">
        <title>The small core and large imbalanced accessory genome model reveals a collaborative survival strategy of Sorangium cellulosum strains in nature.</title>
        <authorList>
            <person name="Han K."/>
            <person name="Peng R."/>
            <person name="Blom J."/>
            <person name="Li Y.-Z."/>
        </authorList>
    </citation>
    <scope>NUCLEOTIDE SEQUENCE [LARGE SCALE GENOMIC DNA]</scope>
    <source>
        <strain evidence="2 3">So0149</strain>
    </source>
</reference>
<evidence type="ECO:0000313" key="3">
    <source>
        <dbReference type="Proteomes" id="UP000075515"/>
    </source>
</evidence>
<feature type="region of interest" description="Disordered" evidence="1">
    <location>
        <begin position="26"/>
        <end position="65"/>
    </location>
</feature>
<comment type="caution">
    <text evidence="2">The sequence shown here is derived from an EMBL/GenBank/DDBJ whole genome shotgun (WGS) entry which is preliminary data.</text>
</comment>
<dbReference type="AlphaFoldDB" id="A0A150R779"/>
<evidence type="ECO:0000256" key="1">
    <source>
        <dbReference type="SAM" id="MobiDB-lite"/>
    </source>
</evidence>
<accession>A0A150R779</accession>